<dbReference type="PANTHER" id="PTHR43226">
    <property type="entry name" value="XAA-PRO AMINOPEPTIDASE 3"/>
    <property type="match status" value="1"/>
</dbReference>
<dbReference type="InterPro" id="IPR036005">
    <property type="entry name" value="Creatinase/aminopeptidase-like"/>
</dbReference>
<comment type="cofactor">
    <cofactor evidence="1">
        <name>Mn(2+)</name>
        <dbReference type="ChEBI" id="CHEBI:29035"/>
    </cofactor>
</comment>
<dbReference type="Pfam" id="PF00557">
    <property type="entry name" value="Peptidase_M24"/>
    <property type="match status" value="1"/>
</dbReference>
<dbReference type="InParanoid" id="E1ZLP7"/>
<dbReference type="InterPro" id="IPR052433">
    <property type="entry name" value="X-Pro_dipept-like"/>
</dbReference>
<dbReference type="SUPFAM" id="SSF55920">
    <property type="entry name" value="Creatinase/aminopeptidase"/>
    <property type="match status" value="1"/>
</dbReference>
<keyword evidence="5" id="KW-0464">Manganese</keyword>
<dbReference type="STRING" id="554065.E1ZLP7"/>
<comment type="similarity">
    <text evidence="2">Belongs to the peptidase M24B family.</text>
</comment>
<sequence length="458" mass="48735">MAANPGPLRRAAQRILQGGGAARAAALAGQPTPLTHPGLLQPGELQPGVSAAEFASRRDRLAGMLPPGAVAVLPAAPLVYMAGVIPYPYRQSADFLYLTGITQPYALAAVDSSRRFTLFVADPDAWREQWDGARLGPEAAAELPSKLGSLLGDASAVLYDAEAKESCAVRQLPAFQEATAQQRVQPLRPLMHKLRWRKSPAELALMQHSAQLAAAAMSGCIQRSQPGVHEHQLAVVFEHGCKAGGAQRMAYPPVVAGGPDACTIHYSRNDKSVPGDQMVLLDGGCEYHGYCSDVTRTWPTGGKYSGAQRAVYDAVLEVHRACLEACQPGATLRQLHHISVRLLAEAIAQLGLLPGQAAGDIMQGSYRRFYPHSVGHWLGLDTHDSSTMSHDRPLEPGVVLTIEPGLYIPDDEAFGRYRGIGVRIEDDVAVTAAGHEVLSADVPVEAAEVEQLVGAAAL</sequence>
<dbReference type="OrthoDB" id="4215474at2759"/>
<evidence type="ECO:0000313" key="7">
    <source>
        <dbReference type="EMBL" id="EFN53170.1"/>
    </source>
</evidence>
<evidence type="ECO:0000256" key="5">
    <source>
        <dbReference type="ARBA" id="ARBA00023211"/>
    </source>
</evidence>
<feature type="domain" description="Aminopeptidase P N-terminal" evidence="6">
    <location>
        <begin position="49"/>
        <end position="168"/>
    </location>
</feature>
<dbReference type="KEGG" id="cvr:CHLNCDRAFT_136970"/>
<dbReference type="Gene3D" id="3.90.230.10">
    <property type="entry name" value="Creatinase/methionine aminopeptidase superfamily"/>
    <property type="match status" value="1"/>
</dbReference>
<dbReference type="GO" id="GO:0005739">
    <property type="term" value="C:mitochondrion"/>
    <property type="evidence" value="ECO:0007669"/>
    <property type="project" value="TreeGrafter"/>
</dbReference>
<dbReference type="Gene3D" id="3.40.350.10">
    <property type="entry name" value="Creatinase/prolidase N-terminal domain"/>
    <property type="match status" value="1"/>
</dbReference>
<keyword evidence="3" id="KW-0479">Metal-binding</keyword>
<dbReference type="SUPFAM" id="SSF53092">
    <property type="entry name" value="Creatinase/prolidase N-terminal domain"/>
    <property type="match status" value="1"/>
</dbReference>
<dbReference type="InterPro" id="IPR000994">
    <property type="entry name" value="Pept_M24"/>
</dbReference>
<organism evidence="8">
    <name type="scientific">Chlorella variabilis</name>
    <name type="common">Green alga</name>
    <dbReference type="NCBI Taxonomy" id="554065"/>
    <lineage>
        <taxon>Eukaryota</taxon>
        <taxon>Viridiplantae</taxon>
        <taxon>Chlorophyta</taxon>
        <taxon>core chlorophytes</taxon>
        <taxon>Trebouxiophyceae</taxon>
        <taxon>Chlorellales</taxon>
        <taxon>Chlorellaceae</taxon>
        <taxon>Chlorella clade</taxon>
        <taxon>Chlorella</taxon>
    </lineage>
</organism>
<dbReference type="EMBL" id="GL433852">
    <property type="protein sequence ID" value="EFN53170.1"/>
    <property type="molecule type" value="Genomic_DNA"/>
</dbReference>
<evidence type="ECO:0000256" key="1">
    <source>
        <dbReference type="ARBA" id="ARBA00001936"/>
    </source>
</evidence>
<dbReference type="OMA" id="DSYFWYL"/>
<protein>
    <recommendedName>
        <fullName evidence="6">Aminopeptidase P N-terminal domain-containing protein</fullName>
    </recommendedName>
</protein>
<name>E1ZLP7_CHLVA</name>
<dbReference type="GO" id="GO:0030145">
    <property type="term" value="F:manganese ion binding"/>
    <property type="evidence" value="ECO:0007669"/>
    <property type="project" value="InterPro"/>
</dbReference>
<keyword evidence="4" id="KW-0378">Hydrolase</keyword>
<evidence type="ECO:0000259" key="6">
    <source>
        <dbReference type="SMART" id="SM01011"/>
    </source>
</evidence>
<dbReference type="FunCoup" id="E1ZLP7">
    <property type="interactions" value="913"/>
</dbReference>
<dbReference type="GeneID" id="17352818"/>
<dbReference type="InterPro" id="IPR007865">
    <property type="entry name" value="Aminopep_P_N"/>
</dbReference>
<dbReference type="RefSeq" id="XP_005845272.1">
    <property type="nucleotide sequence ID" value="XM_005845210.1"/>
</dbReference>
<dbReference type="InterPro" id="IPR029149">
    <property type="entry name" value="Creatin/AminoP/Spt16_N"/>
</dbReference>
<dbReference type="GO" id="GO:0006508">
    <property type="term" value="P:proteolysis"/>
    <property type="evidence" value="ECO:0007669"/>
    <property type="project" value="TreeGrafter"/>
</dbReference>
<dbReference type="CDD" id="cd01087">
    <property type="entry name" value="Prolidase"/>
    <property type="match status" value="1"/>
</dbReference>
<dbReference type="Proteomes" id="UP000008141">
    <property type="component" value="Unassembled WGS sequence"/>
</dbReference>
<proteinExistence type="inferred from homology"/>
<dbReference type="Pfam" id="PF05195">
    <property type="entry name" value="AMP_N"/>
    <property type="match status" value="1"/>
</dbReference>
<evidence type="ECO:0000256" key="4">
    <source>
        <dbReference type="ARBA" id="ARBA00022801"/>
    </source>
</evidence>
<accession>E1ZLP7</accession>
<evidence type="ECO:0000256" key="2">
    <source>
        <dbReference type="ARBA" id="ARBA00008766"/>
    </source>
</evidence>
<dbReference type="GO" id="GO:0070006">
    <property type="term" value="F:metalloaminopeptidase activity"/>
    <property type="evidence" value="ECO:0007669"/>
    <property type="project" value="InterPro"/>
</dbReference>
<evidence type="ECO:0000313" key="8">
    <source>
        <dbReference type="Proteomes" id="UP000008141"/>
    </source>
</evidence>
<dbReference type="SMART" id="SM01011">
    <property type="entry name" value="AMP_N"/>
    <property type="match status" value="1"/>
</dbReference>
<dbReference type="eggNOG" id="KOG2414">
    <property type="taxonomic scope" value="Eukaryota"/>
</dbReference>
<reference evidence="7 8" key="1">
    <citation type="journal article" date="2010" name="Plant Cell">
        <title>The Chlorella variabilis NC64A genome reveals adaptation to photosymbiosis, coevolution with viruses, and cryptic sex.</title>
        <authorList>
            <person name="Blanc G."/>
            <person name="Duncan G."/>
            <person name="Agarkova I."/>
            <person name="Borodovsky M."/>
            <person name="Gurnon J."/>
            <person name="Kuo A."/>
            <person name="Lindquist E."/>
            <person name="Lucas S."/>
            <person name="Pangilinan J."/>
            <person name="Polle J."/>
            <person name="Salamov A."/>
            <person name="Terry A."/>
            <person name="Yamada T."/>
            <person name="Dunigan D.D."/>
            <person name="Grigoriev I.V."/>
            <person name="Claverie J.M."/>
            <person name="Van Etten J.L."/>
        </authorList>
    </citation>
    <scope>NUCLEOTIDE SEQUENCE [LARGE SCALE GENOMIC DNA]</scope>
    <source>
        <strain evidence="7 8">NC64A</strain>
    </source>
</reference>
<keyword evidence="8" id="KW-1185">Reference proteome</keyword>
<dbReference type="PANTHER" id="PTHR43226:SF4">
    <property type="entry name" value="XAA-PRO AMINOPEPTIDASE 3"/>
    <property type="match status" value="1"/>
</dbReference>
<gene>
    <name evidence="7" type="ORF">CHLNCDRAFT_136970</name>
</gene>
<evidence type="ECO:0000256" key="3">
    <source>
        <dbReference type="ARBA" id="ARBA00022723"/>
    </source>
</evidence>
<dbReference type="AlphaFoldDB" id="E1ZLP7"/>